<feature type="domain" description="AB hydrolase-1" evidence="1">
    <location>
        <begin position="47"/>
        <end position="156"/>
    </location>
</feature>
<organism evidence="2 3">
    <name type="scientific">Nocardioides phosphati</name>
    <dbReference type="NCBI Taxonomy" id="1867775"/>
    <lineage>
        <taxon>Bacteria</taxon>
        <taxon>Bacillati</taxon>
        <taxon>Actinomycetota</taxon>
        <taxon>Actinomycetes</taxon>
        <taxon>Propionibacteriales</taxon>
        <taxon>Nocardioidaceae</taxon>
        <taxon>Nocardioides</taxon>
    </lineage>
</organism>
<gene>
    <name evidence="2" type="ORF">GCM10011584_20060</name>
</gene>
<evidence type="ECO:0000313" key="3">
    <source>
        <dbReference type="Proteomes" id="UP000655410"/>
    </source>
</evidence>
<sequence length="289" mass="29701">MGYGGAPTLGVRPCPSFAGGSVRHMADVQLAPTPAGDLAYVRRGEGPPLLLVMGVAGHHLMWSEPFVAALAEHFDVVAFDNRGIGQSFRAEPGFTLDDLAGDAAAVMDHVGWSAAHVLGISMGGAIAQVLALAHPERVQSLTLGCTWPDPEGAWAPGVMKLAEAAGAGDALVAAKLMFEANISPAGAAVEGAFEQFCADAAAVKVPGPVVMEQMRAATAHDVAARLGSLDVPTLVVHGTVDDVVSVEAGKRLASLVPGARLELLEGVGHLFFREQPERSAALVVRNAGL</sequence>
<dbReference type="InterPro" id="IPR000073">
    <property type="entry name" value="AB_hydrolase_1"/>
</dbReference>
<dbReference type="Pfam" id="PF00561">
    <property type="entry name" value="Abhydrolase_1"/>
    <property type="match status" value="1"/>
</dbReference>
<dbReference type="EMBL" id="BMNI01000004">
    <property type="protein sequence ID" value="GGO89784.1"/>
    <property type="molecule type" value="Genomic_DNA"/>
</dbReference>
<dbReference type="PANTHER" id="PTHR43433:SF5">
    <property type="entry name" value="AB HYDROLASE-1 DOMAIN-CONTAINING PROTEIN"/>
    <property type="match status" value="1"/>
</dbReference>
<evidence type="ECO:0000313" key="2">
    <source>
        <dbReference type="EMBL" id="GGO89784.1"/>
    </source>
</evidence>
<dbReference type="GO" id="GO:0016787">
    <property type="term" value="F:hydrolase activity"/>
    <property type="evidence" value="ECO:0007669"/>
    <property type="project" value="UniProtKB-KW"/>
</dbReference>
<dbReference type="PANTHER" id="PTHR43433">
    <property type="entry name" value="HYDROLASE, ALPHA/BETA FOLD FAMILY PROTEIN"/>
    <property type="match status" value="1"/>
</dbReference>
<accession>A0ABQ2NB23</accession>
<comment type="caution">
    <text evidence="2">The sequence shown here is derived from an EMBL/GenBank/DDBJ whole genome shotgun (WGS) entry which is preliminary data.</text>
</comment>
<protein>
    <submittedName>
        <fullName evidence="2">Alpha/beta hydrolase</fullName>
    </submittedName>
</protein>
<dbReference type="SUPFAM" id="SSF53474">
    <property type="entry name" value="alpha/beta-Hydrolases"/>
    <property type="match status" value="1"/>
</dbReference>
<dbReference type="Gene3D" id="3.40.50.1820">
    <property type="entry name" value="alpha/beta hydrolase"/>
    <property type="match status" value="1"/>
</dbReference>
<dbReference type="InterPro" id="IPR029058">
    <property type="entry name" value="AB_hydrolase_fold"/>
</dbReference>
<evidence type="ECO:0000259" key="1">
    <source>
        <dbReference type="Pfam" id="PF00561"/>
    </source>
</evidence>
<reference evidence="3" key="1">
    <citation type="journal article" date="2019" name="Int. J. Syst. Evol. Microbiol.">
        <title>The Global Catalogue of Microorganisms (GCM) 10K type strain sequencing project: providing services to taxonomists for standard genome sequencing and annotation.</title>
        <authorList>
            <consortium name="The Broad Institute Genomics Platform"/>
            <consortium name="The Broad Institute Genome Sequencing Center for Infectious Disease"/>
            <person name="Wu L."/>
            <person name="Ma J."/>
        </authorList>
    </citation>
    <scope>NUCLEOTIDE SEQUENCE [LARGE SCALE GENOMIC DNA]</scope>
    <source>
        <strain evidence="3">CGMCC 4.7371</strain>
    </source>
</reference>
<name>A0ABQ2NB23_9ACTN</name>
<dbReference type="PRINTS" id="PR00111">
    <property type="entry name" value="ABHYDROLASE"/>
</dbReference>
<dbReference type="Proteomes" id="UP000655410">
    <property type="component" value="Unassembled WGS sequence"/>
</dbReference>
<keyword evidence="2" id="KW-0378">Hydrolase</keyword>
<proteinExistence type="predicted"/>
<dbReference type="InterPro" id="IPR050471">
    <property type="entry name" value="AB_hydrolase"/>
</dbReference>
<keyword evidence="3" id="KW-1185">Reference proteome</keyword>